<accession>A0ABQ4Y2D0</accession>
<organism evidence="1 2">
    <name type="scientific">Tanacetum coccineum</name>
    <dbReference type="NCBI Taxonomy" id="301880"/>
    <lineage>
        <taxon>Eukaryota</taxon>
        <taxon>Viridiplantae</taxon>
        <taxon>Streptophyta</taxon>
        <taxon>Embryophyta</taxon>
        <taxon>Tracheophyta</taxon>
        <taxon>Spermatophyta</taxon>
        <taxon>Magnoliopsida</taxon>
        <taxon>eudicotyledons</taxon>
        <taxon>Gunneridae</taxon>
        <taxon>Pentapetalae</taxon>
        <taxon>asterids</taxon>
        <taxon>campanulids</taxon>
        <taxon>Asterales</taxon>
        <taxon>Asteraceae</taxon>
        <taxon>Asteroideae</taxon>
        <taxon>Anthemideae</taxon>
        <taxon>Anthemidinae</taxon>
        <taxon>Tanacetum</taxon>
    </lineage>
</organism>
<comment type="caution">
    <text evidence="1">The sequence shown here is derived from an EMBL/GenBank/DDBJ whole genome shotgun (WGS) entry which is preliminary data.</text>
</comment>
<keyword evidence="2" id="KW-1185">Reference proteome</keyword>
<evidence type="ECO:0000313" key="1">
    <source>
        <dbReference type="EMBL" id="GJS71148.1"/>
    </source>
</evidence>
<dbReference type="EMBL" id="BQNB010009985">
    <property type="protein sequence ID" value="GJS71148.1"/>
    <property type="molecule type" value="Genomic_DNA"/>
</dbReference>
<reference evidence="1" key="1">
    <citation type="journal article" date="2022" name="Int. J. Mol. Sci.">
        <title>Draft Genome of Tanacetum Coccineum: Genomic Comparison of Closely Related Tanacetum-Family Plants.</title>
        <authorList>
            <person name="Yamashiro T."/>
            <person name="Shiraishi A."/>
            <person name="Nakayama K."/>
            <person name="Satake H."/>
        </authorList>
    </citation>
    <scope>NUCLEOTIDE SEQUENCE</scope>
</reference>
<reference evidence="1" key="2">
    <citation type="submission" date="2022-01" db="EMBL/GenBank/DDBJ databases">
        <authorList>
            <person name="Yamashiro T."/>
            <person name="Shiraishi A."/>
            <person name="Satake H."/>
            <person name="Nakayama K."/>
        </authorList>
    </citation>
    <scope>NUCLEOTIDE SEQUENCE</scope>
</reference>
<feature type="non-terminal residue" evidence="1">
    <location>
        <position position="1"/>
    </location>
</feature>
<name>A0ABQ4Y2D0_9ASTR</name>
<gene>
    <name evidence="1" type="ORF">Tco_0703989</name>
</gene>
<protein>
    <submittedName>
        <fullName evidence="1">Uncharacterized protein</fullName>
    </submittedName>
</protein>
<dbReference type="Proteomes" id="UP001151760">
    <property type="component" value="Unassembled WGS sequence"/>
</dbReference>
<sequence>ISTQADGAQSSRVPVPLLEDHYEAIRQAYLVEADTESEPFEDLVETETHDSAFPTNYQLLKHRFLPEWSSSSLPVSPTPSIVPLLISSPMVPLTVPSPVASPAMAETEGFLTELGGRVEMQGGLICGQTDAQREALWHAINDTQIENRELRLQIVEERRTRMGLAEIVNSMRRGQEPRGDV</sequence>
<proteinExistence type="predicted"/>
<evidence type="ECO:0000313" key="2">
    <source>
        <dbReference type="Proteomes" id="UP001151760"/>
    </source>
</evidence>